<dbReference type="RefSeq" id="WP_184191719.1">
    <property type="nucleotide sequence ID" value="NZ_JACHGW010000001.1"/>
</dbReference>
<dbReference type="AlphaFoldDB" id="A0A7W9SKF3"/>
<sequence length="118" mass="13082">MSGRQATAYGSPLLTEGAASVLKNLAWFEAVRLVDPEQTSFEELRRFPHDLLVYFPEGVAAAEVKDFDAYIIVSDVPQDSDALVVLSPFDSVKTIRVGILSALSGQYYRSPRLRRQSC</sequence>
<organism evidence="1 2">
    <name type="scientific">Armatimonas rosea</name>
    <dbReference type="NCBI Taxonomy" id="685828"/>
    <lineage>
        <taxon>Bacteria</taxon>
        <taxon>Bacillati</taxon>
        <taxon>Armatimonadota</taxon>
        <taxon>Armatimonadia</taxon>
        <taxon>Armatimonadales</taxon>
        <taxon>Armatimonadaceae</taxon>
        <taxon>Armatimonas</taxon>
    </lineage>
</organism>
<name>A0A7W9SKF3_ARMRO</name>
<evidence type="ECO:0000313" key="1">
    <source>
        <dbReference type="EMBL" id="MBB6048277.1"/>
    </source>
</evidence>
<evidence type="ECO:0000313" key="2">
    <source>
        <dbReference type="Proteomes" id="UP000520814"/>
    </source>
</evidence>
<reference evidence="1 2" key="1">
    <citation type="submission" date="2020-08" db="EMBL/GenBank/DDBJ databases">
        <title>Genomic Encyclopedia of Type Strains, Phase IV (KMG-IV): sequencing the most valuable type-strain genomes for metagenomic binning, comparative biology and taxonomic classification.</title>
        <authorList>
            <person name="Goeker M."/>
        </authorList>
    </citation>
    <scope>NUCLEOTIDE SEQUENCE [LARGE SCALE GENOMIC DNA]</scope>
    <source>
        <strain evidence="1 2">DSM 23562</strain>
    </source>
</reference>
<proteinExistence type="predicted"/>
<comment type="caution">
    <text evidence="1">The sequence shown here is derived from an EMBL/GenBank/DDBJ whole genome shotgun (WGS) entry which is preliminary data.</text>
</comment>
<protein>
    <submittedName>
        <fullName evidence="1">Uncharacterized protein</fullName>
    </submittedName>
</protein>
<gene>
    <name evidence="1" type="ORF">HNQ39_000039</name>
</gene>
<dbReference type="EMBL" id="JACHGW010000001">
    <property type="protein sequence ID" value="MBB6048277.1"/>
    <property type="molecule type" value="Genomic_DNA"/>
</dbReference>
<keyword evidence="2" id="KW-1185">Reference proteome</keyword>
<accession>A0A7W9SKF3</accession>
<dbReference type="Proteomes" id="UP000520814">
    <property type="component" value="Unassembled WGS sequence"/>
</dbReference>